<dbReference type="AlphaFoldDB" id="A0A1E5NZG8"/>
<evidence type="ECO:0000256" key="1">
    <source>
        <dbReference type="SAM" id="MobiDB-lite"/>
    </source>
</evidence>
<dbReference type="Proteomes" id="UP000095759">
    <property type="component" value="Unassembled WGS sequence"/>
</dbReference>
<evidence type="ECO:0008006" key="4">
    <source>
        <dbReference type="Google" id="ProtNLM"/>
    </source>
</evidence>
<name>A0A1E5NZG8_9ACTN</name>
<evidence type="ECO:0000313" key="3">
    <source>
        <dbReference type="Proteomes" id="UP000095759"/>
    </source>
</evidence>
<proteinExistence type="predicted"/>
<feature type="region of interest" description="Disordered" evidence="1">
    <location>
        <begin position="62"/>
        <end position="91"/>
    </location>
</feature>
<sequence length="91" mass="9170">MVFASKADGGLGHPAQRTWSALRAAGARESSVQELCDVVGFTQRTVLKHLEGLVGHGLAVQGAGGGWTATGPGRGLPDPRPGDPALAGSVQ</sequence>
<feature type="compositionally biased region" description="Gly residues" evidence="1">
    <location>
        <begin position="62"/>
        <end position="74"/>
    </location>
</feature>
<comment type="caution">
    <text evidence="2">The sequence shown here is derived from an EMBL/GenBank/DDBJ whole genome shotgun (WGS) entry which is preliminary data.</text>
</comment>
<reference evidence="2 3" key="1">
    <citation type="submission" date="2016-08" db="EMBL/GenBank/DDBJ databases">
        <title>Complete genome sequence of Streptomyces agglomeratus strain 6-3-2, a novel anti-MRSA actinomycete isolated from Wuli of Tebit, China.</title>
        <authorList>
            <person name="Chen X."/>
        </authorList>
    </citation>
    <scope>NUCLEOTIDE SEQUENCE [LARGE SCALE GENOMIC DNA]</scope>
    <source>
        <strain evidence="2 3">6-3-2</strain>
    </source>
</reference>
<dbReference type="SUPFAM" id="SSF46785">
    <property type="entry name" value="Winged helix' DNA-binding domain"/>
    <property type="match status" value="1"/>
</dbReference>
<dbReference type="InterPro" id="IPR036390">
    <property type="entry name" value="WH_DNA-bd_sf"/>
</dbReference>
<evidence type="ECO:0000313" key="2">
    <source>
        <dbReference type="EMBL" id="OEJ21697.1"/>
    </source>
</evidence>
<keyword evidence="3" id="KW-1185">Reference proteome</keyword>
<dbReference type="EMBL" id="MEHJ01000002">
    <property type="protein sequence ID" value="OEJ21697.1"/>
    <property type="molecule type" value="Genomic_DNA"/>
</dbReference>
<accession>A0A1E5NZG8</accession>
<organism evidence="2 3">
    <name type="scientific">Streptomyces agglomeratus</name>
    <dbReference type="NCBI Taxonomy" id="285458"/>
    <lineage>
        <taxon>Bacteria</taxon>
        <taxon>Bacillati</taxon>
        <taxon>Actinomycetota</taxon>
        <taxon>Actinomycetes</taxon>
        <taxon>Kitasatosporales</taxon>
        <taxon>Streptomycetaceae</taxon>
        <taxon>Streptomyces</taxon>
    </lineage>
</organism>
<gene>
    <name evidence="2" type="ORF">AS594_37445</name>
</gene>
<protein>
    <recommendedName>
        <fullName evidence="4">HTH arsR-type domain-containing protein</fullName>
    </recommendedName>
</protein>